<dbReference type="Pfam" id="PF01585">
    <property type="entry name" value="G-patch"/>
    <property type="match status" value="1"/>
</dbReference>
<sequence length="451" mass="50330">EKPRSLPNPYGTKGLPNPYALATVAESAPVRFTDEQKAEQQKKTTAFHNPHKIHRPQPKGSGAQKRLVMSKPVAPTSSAEVASTRETTKVSTQHSLDYYRSTVEDDAATLDYKRQLQNEQREKKKQEKKFAKMYGAWKGDAPYRPDKWTNLRAYEMSGAYEQKKDSFAQFLATHSRPRQDSSDSSKPEHLSASSSDDLSGDTPPPEPQSRPFAAPFAAVPPPPASATYNPTISAPPVRYSHTISAPPVRYDTNKQVNDVVRNERPAKRLKMNKGAAMMAKMGYVEGQGLGKDSDGITTHLEVKARNKKNPKVTDFDDDDNDNGKSIKAQQVFDITGGHTNRSKEPGRFGEESKVVVAWGCVDGIDWAANADRGDGGIRQEMGQVFDEKFGTIERIHVNESSDQQTVYIKFVSELSALNAVNRFHEGYTFRGHSIRALYYPEEKFDTSIYDH</sequence>
<dbReference type="InterPro" id="IPR012677">
    <property type="entry name" value="Nucleotide-bd_a/b_plait_sf"/>
</dbReference>
<dbReference type="PROSITE" id="PS50174">
    <property type="entry name" value="G_PATCH"/>
    <property type="match status" value="1"/>
</dbReference>
<evidence type="ECO:0000313" key="3">
    <source>
        <dbReference type="EMBL" id="KAF2642261.1"/>
    </source>
</evidence>
<organism evidence="3 4">
    <name type="scientific">Massarina eburnea CBS 473.64</name>
    <dbReference type="NCBI Taxonomy" id="1395130"/>
    <lineage>
        <taxon>Eukaryota</taxon>
        <taxon>Fungi</taxon>
        <taxon>Dikarya</taxon>
        <taxon>Ascomycota</taxon>
        <taxon>Pezizomycotina</taxon>
        <taxon>Dothideomycetes</taxon>
        <taxon>Pleosporomycetidae</taxon>
        <taxon>Pleosporales</taxon>
        <taxon>Massarineae</taxon>
        <taxon>Massarinaceae</taxon>
        <taxon>Massarina</taxon>
    </lineage>
</organism>
<feature type="domain" description="G-patch" evidence="2">
    <location>
        <begin position="270"/>
        <end position="329"/>
    </location>
</feature>
<dbReference type="AlphaFoldDB" id="A0A6A6S5A9"/>
<dbReference type="PANTHER" id="PTHR13288:SF8">
    <property type="entry name" value="SPLICING FACTOR 45"/>
    <property type="match status" value="1"/>
</dbReference>
<gene>
    <name evidence="3" type="ORF">P280DRAFT_380536</name>
</gene>
<feature type="compositionally biased region" description="Basic and acidic residues" evidence="1">
    <location>
        <begin position="177"/>
        <end position="189"/>
    </location>
</feature>
<evidence type="ECO:0000256" key="1">
    <source>
        <dbReference type="SAM" id="MobiDB-lite"/>
    </source>
</evidence>
<reference evidence="3" key="1">
    <citation type="journal article" date="2020" name="Stud. Mycol.">
        <title>101 Dothideomycetes genomes: a test case for predicting lifestyles and emergence of pathogens.</title>
        <authorList>
            <person name="Haridas S."/>
            <person name="Albert R."/>
            <person name="Binder M."/>
            <person name="Bloem J."/>
            <person name="Labutti K."/>
            <person name="Salamov A."/>
            <person name="Andreopoulos B."/>
            <person name="Baker S."/>
            <person name="Barry K."/>
            <person name="Bills G."/>
            <person name="Bluhm B."/>
            <person name="Cannon C."/>
            <person name="Castanera R."/>
            <person name="Culley D."/>
            <person name="Daum C."/>
            <person name="Ezra D."/>
            <person name="Gonzalez J."/>
            <person name="Henrissat B."/>
            <person name="Kuo A."/>
            <person name="Liang C."/>
            <person name="Lipzen A."/>
            <person name="Lutzoni F."/>
            <person name="Magnuson J."/>
            <person name="Mondo S."/>
            <person name="Nolan M."/>
            <person name="Ohm R."/>
            <person name="Pangilinan J."/>
            <person name="Park H.-J."/>
            <person name="Ramirez L."/>
            <person name="Alfaro M."/>
            <person name="Sun H."/>
            <person name="Tritt A."/>
            <person name="Yoshinaga Y."/>
            <person name="Zwiers L.-H."/>
            <person name="Turgeon B."/>
            <person name="Goodwin S."/>
            <person name="Spatafora J."/>
            <person name="Crous P."/>
            <person name="Grigoriev I."/>
        </authorList>
    </citation>
    <scope>NUCLEOTIDE SEQUENCE</scope>
    <source>
        <strain evidence="3">CBS 473.64</strain>
    </source>
</reference>
<proteinExistence type="predicted"/>
<dbReference type="GO" id="GO:0071011">
    <property type="term" value="C:precatalytic spliceosome"/>
    <property type="evidence" value="ECO:0007669"/>
    <property type="project" value="TreeGrafter"/>
</dbReference>
<evidence type="ECO:0000313" key="4">
    <source>
        <dbReference type="Proteomes" id="UP000799753"/>
    </source>
</evidence>
<feature type="region of interest" description="Disordered" evidence="1">
    <location>
        <begin position="168"/>
        <end position="249"/>
    </location>
</feature>
<dbReference type="Proteomes" id="UP000799753">
    <property type="component" value="Unassembled WGS sequence"/>
</dbReference>
<keyword evidence="4" id="KW-1185">Reference proteome</keyword>
<feature type="region of interest" description="Disordered" evidence="1">
    <location>
        <begin position="33"/>
        <end position="88"/>
    </location>
</feature>
<feature type="non-terminal residue" evidence="3">
    <location>
        <position position="1"/>
    </location>
</feature>
<dbReference type="SMART" id="SM00443">
    <property type="entry name" value="G_patch"/>
    <property type="match status" value="1"/>
</dbReference>
<accession>A0A6A6S5A9</accession>
<dbReference type="PANTHER" id="PTHR13288">
    <property type="entry name" value="SPLICING FACTOR 45 SPF45"/>
    <property type="match status" value="1"/>
</dbReference>
<dbReference type="InterPro" id="IPR035979">
    <property type="entry name" value="RBD_domain_sf"/>
</dbReference>
<dbReference type="InterPro" id="IPR000467">
    <property type="entry name" value="G_patch_dom"/>
</dbReference>
<feature type="compositionally biased region" description="Basic and acidic residues" evidence="1">
    <location>
        <begin position="33"/>
        <end position="42"/>
    </location>
</feature>
<dbReference type="GO" id="GO:0003676">
    <property type="term" value="F:nucleic acid binding"/>
    <property type="evidence" value="ECO:0007669"/>
    <property type="project" value="InterPro"/>
</dbReference>
<protein>
    <recommendedName>
        <fullName evidence="2">G-patch domain-containing protein</fullName>
    </recommendedName>
</protein>
<evidence type="ECO:0000259" key="2">
    <source>
        <dbReference type="PROSITE" id="PS50174"/>
    </source>
</evidence>
<dbReference type="SUPFAM" id="SSF54928">
    <property type="entry name" value="RNA-binding domain, RBD"/>
    <property type="match status" value="1"/>
</dbReference>
<dbReference type="InterPro" id="IPR040052">
    <property type="entry name" value="RBM17"/>
</dbReference>
<dbReference type="EMBL" id="MU006781">
    <property type="protein sequence ID" value="KAF2642261.1"/>
    <property type="molecule type" value="Genomic_DNA"/>
</dbReference>
<feature type="compositionally biased region" description="Polar residues" evidence="1">
    <location>
        <begin position="75"/>
        <end position="88"/>
    </location>
</feature>
<feature type="non-terminal residue" evidence="3">
    <location>
        <position position="451"/>
    </location>
</feature>
<dbReference type="Gene3D" id="3.30.70.330">
    <property type="match status" value="1"/>
</dbReference>
<dbReference type="GO" id="GO:0045292">
    <property type="term" value="P:mRNA cis splicing, via spliceosome"/>
    <property type="evidence" value="ECO:0007669"/>
    <property type="project" value="InterPro"/>
</dbReference>
<name>A0A6A6S5A9_9PLEO</name>
<dbReference type="OrthoDB" id="5411533at2759"/>